<dbReference type="InterPro" id="IPR036322">
    <property type="entry name" value="WD40_repeat_dom_sf"/>
</dbReference>
<dbReference type="GO" id="GO:0071013">
    <property type="term" value="C:catalytic step 2 spliceosome"/>
    <property type="evidence" value="ECO:0007669"/>
    <property type="project" value="TreeGrafter"/>
</dbReference>
<feature type="repeat" description="WD" evidence="8">
    <location>
        <begin position="95"/>
        <end position="136"/>
    </location>
</feature>
<dbReference type="Gene3D" id="2.130.10.10">
    <property type="entry name" value="YVTN repeat-like/Quinoprotein amine dehydrogenase"/>
    <property type="match status" value="1"/>
</dbReference>
<dbReference type="PRINTS" id="PR00320">
    <property type="entry name" value="GPROTEINBRPT"/>
</dbReference>
<dbReference type="GO" id="GO:0005737">
    <property type="term" value="C:cytoplasm"/>
    <property type="evidence" value="ECO:0007669"/>
    <property type="project" value="UniProtKB-SubCell"/>
</dbReference>
<evidence type="ECO:0000313" key="9">
    <source>
        <dbReference type="EMBL" id="CAD7637915.1"/>
    </source>
</evidence>
<dbReference type="SUPFAM" id="SSF50978">
    <property type="entry name" value="WD40 repeat-like"/>
    <property type="match status" value="1"/>
</dbReference>
<evidence type="ECO:0000256" key="3">
    <source>
        <dbReference type="ARBA" id="ARBA00022574"/>
    </source>
</evidence>
<dbReference type="InterPro" id="IPR001680">
    <property type="entry name" value="WD40_rpt"/>
</dbReference>
<keyword evidence="2" id="KW-0963">Cytoplasm</keyword>
<name>A0A7R9Q9W8_9ACAR</name>
<dbReference type="Proteomes" id="UP000728032">
    <property type="component" value="Unassembled WGS sequence"/>
</dbReference>
<keyword evidence="10" id="KW-1185">Reference proteome</keyword>
<reference evidence="9" key="1">
    <citation type="submission" date="2020-11" db="EMBL/GenBank/DDBJ databases">
        <authorList>
            <person name="Tran Van P."/>
        </authorList>
    </citation>
    <scope>NUCLEOTIDE SEQUENCE</scope>
</reference>
<evidence type="ECO:0000256" key="8">
    <source>
        <dbReference type="PROSITE-ProRule" id="PRU00221"/>
    </source>
</evidence>
<comment type="subcellular location">
    <subcellularLocation>
        <location evidence="1">Cytoplasm</location>
    </subcellularLocation>
</comment>
<feature type="repeat" description="WD" evidence="8">
    <location>
        <begin position="53"/>
        <end position="94"/>
    </location>
</feature>
<protein>
    <recommendedName>
        <fullName evidence="6">WD repeat domain-containing protein 83</fullName>
    </recommendedName>
    <alternativeName>
        <fullName evidence="7">Mitogen-activated protein kinase organizer 1</fullName>
    </alternativeName>
</protein>
<evidence type="ECO:0000256" key="5">
    <source>
        <dbReference type="ARBA" id="ARBA00038145"/>
    </source>
</evidence>
<dbReference type="EMBL" id="OC914976">
    <property type="protein sequence ID" value="CAD7637915.1"/>
    <property type="molecule type" value="Genomic_DNA"/>
</dbReference>
<evidence type="ECO:0000256" key="7">
    <source>
        <dbReference type="ARBA" id="ARBA00042222"/>
    </source>
</evidence>
<comment type="similarity">
    <text evidence="5">Belongs to the WD repeat MORG1 family.</text>
</comment>
<keyword evidence="4" id="KW-0677">Repeat</keyword>
<dbReference type="InterPro" id="IPR051980">
    <property type="entry name" value="WD_repeat_MORG1"/>
</dbReference>
<dbReference type="PROSITE" id="PS00678">
    <property type="entry name" value="WD_REPEATS_1"/>
    <property type="match status" value="2"/>
</dbReference>
<dbReference type="GO" id="GO:0000398">
    <property type="term" value="P:mRNA splicing, via spliceosome"/>
    <property type="evidence" value="ECO:0007669"/>
    <property type="project" value="TreeGrafter"/>
</dbReference>
<gene>
    <name evidence="9" type="ORF">ONB1V03_LOCUS1098</name>
</gene>
<keyword evidence="3 8" id="KW-0853">WD repeat</keyword>
<dbReference type="EMBL" id="CAJPVJ010000151">
    <property type="protein sequence ID" value="CAG2161492.1"/>
    <property type="molecule type" value="Genomic_DNA"/>
</dbReference>
<organism evidence="9">
    <name type="scientific">Oppiella nova</name>
    <dbReference type="NCBI Taxonomy" id="334625"/>
    <lineage>
        <taxon>Eukaryota</taxon>
        <taxon>Metazoa</taxon>
        <taxon>Ecdysozoa</taxon>
        <taxon>Arthropoda</taxon>
        <taxon>Chelicerata</taxon>
        <taxon>Arachnida</taxon>
        <taxon>Acari</taxon>
        <taxon>Acariformes</taxon>
        <taxon>Sarcoptiformes</taxon>
        <taxon>Oribatida</taxon>
        <taxon>Brachypylina</taxon>
        <taxon>Oppioidea</taxon>
        <taxon>Oppiidae</taxon>
        <taxon>Oppiella</taxon>
    </lineage>
</organism>
<dbReference type="PANTHER" id="PTHR22842:SF3">
    <property type="entry name" value="WD REPEAT DOMAIN-CONTAINING PROTEIN 83"/>
    <property type="match status" value="1"/>
</dbReference>
<evidence type="ECO:0000313" key="10">
    <source>
        <dbReference type="Proteomes" id="UP000728032"/>
    </source>
</evidence>
<evidence type="ECO:0000256" key="4">
    <source>
        <dbReference type="ARBA" id="ARBA00022737"/>
    </source>
</evidence>
<dbReference type="OrthoDB" id="71437at2759"/>
<dbReference type="PANTHER" id="PTHR22842">
    <property type="entry name" value="WD40 REPEAT PROTEIN"/>
    <property type="match status" value="1"/>
</dbReference>
<dbReference type="PROSITE" id="PS50082">
    <property type="entry name" value="WD_REPEATS_2"/>
    <property type="match status" value="3"/>
</dbReference>
<accession>A0A7R9Q9W8</accession>
<evidence type="ECO:0000256" key="2">
    <source>
        <dbReference type="ARBA" id="ARBA00022490"/>
    </source>
</evidence>
<dbReference type="InterPro" id="IPR020472">
    <property type="entry name" value="WD40_PAC1"/>
</dbReference>
<dbReference type="SMART" id="SM00320">
    <property type="entry name" value="WD40"/>
    <property type="match status" value="7"/>
</dbReference>
<proteinExistence type="inferred from homology"/>
<dbReference type="PROSITE" id="PS50294">
    <property type="entry name" value="WD_REPEATS_REGION"/>
    <property type="match status" value="3"/>
</dbReference>
<feature type="repeat" description="WD" evidence="8">
    <location>
        <begin position="11"/>
        <end position="43"/>
    </location>
</feature>
<dbReference type="AlphaFoldDB" id="A0A7R9Q9W8"/>
<dbReference type="CDD" id="cd00200">
    <property type="entry name" value="WD40"/>
    <property type="match status" value="1"/>
</dbReference>
<dbReference type="Pfam" id="PF00400">
    <property type="entry name" value="WD40"/>
    <property type="match status" value="5"/>
</dbReference>
<sequence length="305" mass="33365">MSLPLKQIKSIDCKQGAVRAVRFNADGDYCMTGGSDKSLKLWNPWKGLLLKTYNGHGYEVIDCRGSCDSSHIVSGGMDKTVMVWDVSTGEPLRRYRAHAATVNAVAFNEDSSVIVSASVDGTVKLWDFKSRSKEAIQVLDEAKDSVSSVVVNDQQIVSASLDCAVRTYDIRKGIMNCDRTDASVSSVSLTRDGQCLLISCLNDTIKLLDKSNGEVLALYSGHSNSKYRIDSCLTANDSVVLSGSEDGSVFCWNLIETTITAKIPHEKHRVVHSLSSHPSANRLLTGAESKIYLWSDEDIETEDDI</sequence>
<dbReference type="InterPro" id="IPR019775">
    <property type="entry name" value="WD40_repeat_CS"/>
</dbReference>
<evidence type="ECO:0000256" key="6">
    <source>
        <dbReference type="ARBA" id="ARBA00040453"/>
    </source>
</evidence>
<dbReference type="InterPro" id="IPR015943">
    <property type="entry name" value="WD40/YVTN_repeat-like_dom_sf"/>
</dbReference>
<evidence type="ECO:0000256" key="1">
    <source>
        <dbReference type="ARBA" id="ARBA00004496"/>
    </source>
</evidence>